<evidence type="ECO:0000313" key="3">
    <source>
        <dbReference type="Proteomes" id="UP000001510"/>
    </source>
</evidence>
<dbReference type="AlphaFoldDB" id="B0JQF9"/>
<dbReference type="EnsemblBacteria" id="BAG00618">
    <property type="protein sequence ID" value="BAG00618"/>
    <property type="gene ID" value="MAE_07960"/>
</dbReference>
<dbReference type="HOGENOM" id="CLU_2991655_0_0_3"/>
<evidence type="ECO:0000313" key="2">
    <source>
        <dbReference type="EMBL" id="BAG00618.1"/>
    </source>
</evidence>
<name>B0JQF9_MICAN</name>
<accession>B0JQF9</accession>
<proteinExistence type="predicted"/>
<evidence type="ECO:0000256" key="1">
    <source>
        <dbReference type="SAM" id="MobiDB-lite"/>
    </source>
</evidence>
<sequence length="57" mass="6486">MKHDSLKILHLFRKKSHKTPILPTFHIYSASPNYSIHNGKTENISLNESDTSNSIPP</sequence>
<gene>
    <name evidence="2" type="ordered locus">MAE_07960</name>
</gene>
<organism evidence="2 3">
    <name type="scientific">Microcystis aeruginosa (strain NIES-843 / IAM M-2473)</name>
    <dbReference type="NCBI Taxonomy" id="449447"/>
    <lineage>
        <taxon>Bacteria</taxon>
        <taxon>Bacillati</taxon>
        <taxon>Cyanobacteriota</taxon>
        <taxon>Cyanophyceae</taxon>
        <taxon>Oscillatoriophycideae</taxon>
        <taxon>Chroococcales</taxon>
        <taxon>Microcystaceae</taxon>
        <taxon>Microcystis</taxon>
    </lineage>
</organism>
<feature type="region of interest" description="Disordered" evidence="1">
    <location>
        <begin position="38"/>
        <end position="57"/>
    </location>
</feature>
<dbReference type="EMBL" id="AP009552">
    <property type="protein sequence ID" value="BAG00618.1"/>
    <property type="molecule type" value="Genomic_DNA"/>
</dbReference>
<keyword evidence="3" id="KW-1185">Reference proteome</keyword>
<dbReference type="Proteomes" id="UP000001510">
    <property type="component" value="Chromosome"/>
</dbReference>
<dbReference type="PaxDb" id="449447-MAE_07960"/>
<dbReference type="KEGG" id="mar:MAE_07960"/>
<reference evidence="2 3" key="1">
    <citation type="journal article" date="2007" name="DNA Res.">
        <title>Complete genomic structure of the bloom-forming toxic cyanobacterium Microcystis aeruginosa NIES-843.</title>
        <authorList>
            <person name="Kaneko T."/>
            <person name="Nakajima N."/>
            <person name="Okamoto S."/>
            <person name="Suzuki I."/>
            <person name="Tanabe Y."/>
            <person name="Tamaoki M."/>
            <person name="Nakamura Y."/>
            <person name="Kasai F."/>
            <person name="Watanabe A."/>
            <person name="Kawashima K."/>
            <person name="Kishida Y."/>
            <person name="Ono A."/>
            <person name="Shimizu Y."/>
            <person name="Takahashi C."/>
            <person name="Minami C."/>
            <person name="Fujishiro T."/>
            <person name="Kohara M."/>
            <person name="Katoh M."/>
            <person name="Nakazaki N."/>
            <person name="Nakayama S."/>
            <person name="Yamada M."/>
            <person name="Tabata S."/>
            <person name="Watanabe M.M."/>
        </authorList>
    </citation>
    <scope>NUCLEOTIDE SEQUENCE [LARGE SCALE GENOMIC DNA]</scope>
    <source>
        <strain evidence="3">NIES-843 / IAM M-247</strain>
    </source>
</reference>
<protein>
    <submittedName>
        <fullName evidence="2">Uncharacterized protein</fullName>
    </submittedName>
</protein>